<evidence type="ECO:0000313" key="3">
    <source>
        <dbReference type="Proteomes" id="UP000285961"/>
    </source>
</evidence>
<feature type="compositionally biased region" description="Acidic residues" evidence="1">
    <location>
        <begin position="312"/>
        <end position="335"/>
    </location>
</feature>
<evidence type="ECO:0000313" key="2">
    <source>
        <dbReference type="EMBL" id="RJP72084.1"/>
    </source>
</evidence>
<proteinExistence type="predicted"/>
<feature type="region of interest" description="Disordered" evidence="1">
    <location>
        <begin position="304"/>
        <end position="337"/>
    </location>
</feature>
<organism evidence="2 3">
    <name type="scientific">Candidatus Abyssobacteria bacterium SURF_17</name>
    <dbReference type="NCBI Taxonomy" id="2093361"/>
    <lineage>
        <taxon>Bacteria</taxon>
        <taxon>Pseudomonadati</taxon>
        <taxon>Candidatus Hydrogenedentota</taxon>
        <taxon>Candidatus Abyssobacteria</taxon>
    </lineage>
</organism>
<evidence type="ECO:0000256" key="1">
    <source>
        <dbReference type="SAM" id="MobiDB-lite"/>
    </source>
</evidence>
<evidence type="ECO:0008006" key="4">
    <source>
        <dbReference type="Google" id="ProtNLM"/>
    </source>
</evidence>
<dbReference type="EMBL" id="QZKI01000050">
    <property type="protein sequence ID" value="RJP72084.1"/>
    <property type="molecule type" value="Genomic_DNA"/>
</dbReference>
<feature type="compositionally biased region" description="Polar residues" evidence="1">
    <location>
        <begin position="1184"/>
        <end position="1197"/>
    </location>
</feature>
<accession>A0A419F1L3</accession>
<comment type="caution">
    <text evidence="2">The sequence shown here is derived from an EMBL/GenBank/DDBJ whole genome shotgun (WGS) entry which is preliminary data.</text>
</comment>
<dbReference type="Proteomes" id="UP000285961">
    <property type="component" value="Unassembled WGS sequence"/>
</dbReference>
<reference evidence="2 3" key="1">
    <citation type="journal article" date="2017" name="ISME J.">
        <title>Energy and carbon metabolisms in a deep terrestrial subsurface fluid microbial community.</title>
        <authorList>
            <person name="Momper L."/>
            <person name="Jungbluth S.P."/>
            <person name="Lee M.D."/>
            <person name="Amend J.P."/>
        </authorList>
    </citation>
    <scope>NUCLEOTIDE SEQUENCE [LARGE SCALE GENOMIC DNA]</scope>
    <source>
        <strain evidence="2">SURF_17</strain>
    </source>
</reference>
<name>A0A419F1L3_9BACT</name>
<sequence length="1502" mass="164628">MVVLGILALLTIMAVSFVFATRMSMRASEAYMRTVTATDVAEAGMAAAIYLLEADKIQRTGDALDASVEVTETHDSLRDIWRQAFSAPVIITCEQTIAGPIASGDTLWNVTRGNKARVISVDSSGTPTFVLSIADIGVEIDSTSTSLWRAGHTIENDVSTFRATITSARKSDEVDLDDDGTNDAVWHNYYDESGVLLGRYAVLIQDESSKINVNVAGNIAQTWAGGDIYSASSSNYSHAFHEGWSTYEIDIAGGLFNSGGGTEARQIVLYRNGLSGGGPWDISSSYLTPANNRIDSNRVVVAGQGDLRGDDSDSIDEDNDGSTDEADEGLDDDDDNFNRVFYRYDGVDNDGDGTIDEWDEGINEPEEFSPLRPVRLRPEVGGTANPLEYDGVDNDGDGLTDEANEGDDQPILTLEQLTDSGGAALSGDFLTATVTTNFDAATDTSIERRHLMSTLSSDRNLNKDGGLRTNLNVAAPEQDAATMRTVYPATKTGDTDAYERPDLRNMQAAVNIYDFRDRNNARTEIKDTAGNIFAGVEAVRINEVMVRAATSVYEAENGAVGSGASSDLWDTATNYGLTPTDQGAKSPLPDGGFLTWDYLMNDGTDPGETPGGDEASSSFTIVLPNPPFLRDETGDPYYFKLRMRVRSDGQEDYTADRGFEVVLNSTTYPNGTNPAFDMYGNQTSTSRCATANVGTTVYNWYIEEIFVPLYGGGYPNTLSFFKPGVTSGYTDVDTVDIDWFYFSQEPDCEWFELVNIGNETVDLSGWKIVSEYVKDISQTAAPVYYRETYELTLPSYGIVPVDSVVPSAPPPPQYLVFVVDRDDYTGSSSETIGNDISFFDTWTEVADVSSTLAAYNVYQLTSIANIYSASVDFFGNEPFDDNNDTTGPAGDRNTYSHVDVGTVSLYDANGNLVDRITYDWEDVREGFRSLQREHPSKQGERLDSGQEFKLQAFTGTTWFELQDYAVLSDGNYDDWQFPWDPWYPWSSDPTDPAPSYRYLWLWSTPTEANNLSAGGEETDYSDYDDEQRRVAMPEGRVKNRFYSNVGQLTSVPFYNEYVAIIGYGEGEGATNDEDLAPGLSVIRNTTKDPDQYAVLMSIHTGTGGSNAPGGWMVVKGNYDNPVNRWEKGDQIDSPTDESEFPFQNAEIYFVKPAATLLGDQIDFSVEIGYELVGASSDPADDDTITNTSKDPDQTATATEVDPANKIIQIEMIIDIDDPVTEWKIGETITYPGPGSATITSVRRKSADVRGLADYFTTSMIDLEARAGESTESRVNWPNADDPGVYLVSPTDSFTVTWDEDDGVQAGTYDLYSFVNYGTSMESEVPVYVGPITATKDPTTQRYTIRVTIDNAAAAAKQYYFMRAALVPEPQTFGRINVNTASRQVLQGLRLMLPDPDDSSQEASNSPARAEYADAIIRARNIEAFKSIGDLYRVSGLLVGTSPNDFYAFTPEVFSNISSLITTRSDVYKIIVLGQGAVDENGDGIIQDAEVTSQKKLEMIYQR</sequence>
<feature type="region of interest" description="Disordered" evidence="1">
    <location>
        <begin position="1174"/>
        <end position="1198"/>
    </location>
</feature>
<gene>
    <name evidence="2" type="ORF">C4532_06570</name>
</gene>
<protein>
    <recommendedName>
        <fullName evidence="4">LTD domain-containing protein</fullName>
    </recommendedName>
</protein>